<organism evidence="3 4">
    <name type="scientific">Phanerochaete sordida</name>
    <dbReference type="NCBI Taxonomy" id="48140"/>
    <lineage>
        <taxon>Eukaryota</taxon>
        <taxon>Fungi</taxon>
        <taxon>Dikarya</taxon>
        <taxon>Basidiomycota</taxon>
        <taxon>Agaricomycotina</taxon>
        <taxon>Agaricomycetes</taxon>
        <taxon>Polyporales</taxon>
        <taxon>Phanerochaetaceae</taxon>
        <taxon>Phanerochaete</taxon>
    </lineage>
</organism>
<proteinExistence type="predicted"/>
<feature type="region of interest" description="Disordered" evidence="1">
    <location>
        <begin position="1"/>
        <end position="23"/>
    </location>
</feature>
<keyword evidence="4" id="KW-1185">Reference proteome</keyword>
<comment type="caution">
    <text evidence="3">The sequence shown here is derived from an EMBL/GenBank/DDBJ whole genome shotgun (WGS) entry which is preliminary data.</text>
</comment>
<evidence type="ECO:0000259" key="2">
    <source>
        <dbReference type="PROSITE" id="PS50097"/>
    </source>
</evidence>
<dbReference type="OrthoDB" id="3218112at2759"/>
<reference evidence="3 4" key="1">
    <citation type="submission" date="2021-08" db="EMBL/GenBank/DDBJ databases">
        <title>Draft Genome Sequence of Phanerochaete sordida strain YK-624.</title>
        <authorList>
            <person name="Mori T."/>
            <person name="Dohra H."/>
            <person name="Suzuki T."/>
            <person name="Kawagishi H."/>
            <person name="Hirai H."/>
        </authorList>
    </citation>
    <scope>NUCLEOTIDE SEQUENCE [LARGE SCALE GENOMIC DNA]</scope>
    <source>
        <strain evidence="3 4">YK-624</strain>
    </source>
</reference>
<dbReference type="InterPro" id="IPR011333">
    <property type="entry name" value="SKP1/BTB/POZ_sf"/>
</dbReference>
<evidence type="ECO:0000313" key="4">
    <source>
        <dbReference type="Proteomes" id="UP000703269"/>
    </source>
</evidence>
<gene>
    <name evidence="3" type="ORF">PsYK624_042900</name>
</gene>
<dbReference type="SUPFAM" id="SSF54695">
    <property type="entry name" value="POZ domain"/>
    <property type="match status" value="1"/>
</dbReference>
<name>A0A9P3G351_9APHY</name>
<dbReference type="AlphaFoldDB" id="A0A9P3G351"/>
<dbReference type="PROSITE" id="PS50097">
    <property type="entry name" value="BTB"/>
    <property type="match status" value="1"/>
</dbReference>
<dbReference type="InterPro" id="IPR000210">
    <property type="entry name" value="BTB/POZ_dom"/>
</dbReference>
<feature type="domain" description="BTB" evidence="2">
    <location>
        <begin position="37"/>
        <end position="104"/>
    </location>
</feature>
<evidence type="ECO:0000313" key="3">
    <source>
        <dbReference type="EMBL" id="GJE88207.1"/>
    </source>
</evidence>
<dbReference type="Proteomes" id="UP000703269">
    <property type="component" value="Unassembled WGS sequence"/>
</dbReference>
<protein>
    <submittedName>
        <fullName evidence="3">BTB/POZ domain-containing protein</fullName>
    </submittedName>
</protein>
<dbReference type="SMART" id="SM00225">
    <property type="entry name" value="BTB"/>
    <property type="match status" value="1"/>
</dbReference>
<dbReference type="Pfam" id="PF00651">
    <property type="entry name" value="BTB"/>
    <property type="match status" value="1"/>
</dbReference>
<dbReference type="Gene3D" id="3.30.710.10">
    <property type="entry name" value="Potassium Channel Kv1.1, Chain A"/>
    <property type="match status" value="1"/>
</dbReference>
<dbReference type="CDD" id="cd18186">
    <property type="entry name" value="BTB_POZ_ZBTB_KLHL-like"/>
    <property type="match status" value="1"/>
</dbReference>
<dbReference type="EMBL" id="BPQB01000008">
    <property type="protein sequence ID" value="GJE88207.1"/>
    <property type="molecule type" value="Genomic_DNA"/>
</dbReference>
<accession>A0A9P3G351</accession>
<sequence length="369" mass="41610">MAKKRKVDDSDGPSTATSGDPSPVKFIRDHQIWFEDGNIIIRVASNHTRTHGFRCHGSVLAARSPVFATMLQLPNDGGEKIDGVACVDLPDSCRDVRGLLRFLYGFTTVIHGEYHWDTLCAISGPLRLAAKYEMKDITRQLVPVLEKDWPSAYSDWLQGEKEIEAHLSRNGTQAMGARQDPALAVQLGHQARIRSILPAAYYDLSRILLRPPPFDDADYCQRRWAESSFLERDDLERLAAGRERLAYYVRQQLHPNVLSAVTAAAHIAHLACSCSMGRGAARVCVPILRDWWAARRQSASRWDAILQDPVRGLEELADGMLDLTNWTWGKDLARSCVHCRESFAQVLRSEAESIWKQLPKFFELDSLPF</sequence>
<evidence type="ECO:0000256" key="1">
    <source>
        <dbReference type="SAM" id="MobiDB-lite"/>
    </source>
</evidence>